<evidence type="ECO:0000313" key="2">
    <source>
        <dbReference type="EMBL" id="KAK2766425.1"/>
    </source>
</evidence>
<feature type="region of interest" description="Disordered" evidence="1">
    <location>
        <begin position="59"/>
        <end position="100"/>
    </location>
</feature>
<comment type="caution">
    <text evidence="2">The sequence shown here is derived from an EMBL/GenBank/DDBJ whole genome shotgun (WGS) entry which is preliminary data.</text>
</comment>
<protein>
    <submittedName>
        <fullName evidence="2">Uncharacterized protein</fullName>
    </submittedName>
</protein>
<dbReference type="AlphaFoldDB" id="A0AAE0D6S4"/>
<proteinExistence type="predicted"/>
<gene>
    <name evidence="2" type="ORF">CKAH01_04708</name>
</gene>
<dbReference type="Proteomes" id="UP001281614">
    <property type="component" value="Unassembled WGS sequence"/>
</dbReference>
<organism evidence="2 3">
    <name type="scientific">Colletotrichum kahawae</name>
    <name type="common">Coffee berry disease fungus</name>
    <dbReference type="NCBI Taxonomy" id="34407"/>
    <lineage>
        <taxon>Eukaryota</taxon>
        <taxon>Fungi</taxon>
        <taxon>Dikarya</taxon>
        <taxon>Ascomycota</taxon>
        <taxon>Pezizomycotina</taxon>
        <taxon>Sordariomycetes</taxon>
        <taxon>Hypocreomycetidae</taxon>
        <taxon>Glomerellales</taxon>
        <taxon>Glomerellaceae</taxon>
        <taxon>Colletotrichum</taxon>
        <taxon>Colletotrichum gloeosporioides species complex</taxon>
    </lineage>
</organism>
<feature type="region of interest" description="Disordered" evidence="1">
    <location>
        <begin position="120"/>
        <end position="148"/>
    </location>
</feature>
<sequence length="148" mass="16049">MHLLPPRQTAADKASGIICRRWAAEAFIGGHSQTVAAKVLQMGFKSVFPPARAGRRYGISSRTLHASNPILPQPARDSRAAQKGKAHSQSSRHDTQVSELDADWAVGAPVENACFKLHGTALEPGGRHPQRTAPHGNWREARNGSIEY</sequence>
<reference evidence="2" key="1">
    <citation type="submission" date="2023-02" db="EMBL/GenBank/DDBJ databases">
        <title>Colletotrichum kahawae CIFC_Que2 genome sequencing and assembly.</title>
        <authorList>
            <person name="Baroncelli R."/>
        </authorList>
    </citation>
    <scope>NUCLEOTIDE SEQUENCE</scope>
    <source>
        <strain evidence="2">CIFC_Que2</strain>
    </source>
</reference>
<name>A0AAE0D6S4_COLKA</name>
<evidence type="ECO:0000256" key="1">
    <source>
        <dbReference type="SAM" id="MobiDB-lite"/>
    </source>
</evidence>
<dbReference type="EMBL" id="VYYT01000124">
    <property type="protein sequence ID" value="KAK2766425.1"/>
    <property type="molecule type" value="Genomic_DNA"/>
</dbReference>
<keyword evidence="3" id="KW-1185">Reference proteome</keyword>
<evidence type="ECO:0000313" key="3">
    <source>
        <dbReference type="Proteomes" id="UP001281614"/>
    </source>
</evidence>
<accession>A0AAE0D6S4</accession>